<dbReference type="RefSeq" id="WP_143776519.1">
    <property type="nucleotide sequence ID" value="NZ_VKKU01000002.1"/>
</dbReference>
<dbReference type="AlphaFoldDB" id="A0A553W9H5"/>
<sequence length="307" mass="34577">MPSLVQLVADELAVPALPDVHAFAAHIAAQYPNAARAVLFYGSCLRSEQLEGQMLDFYLIVSSYEEAYTQKWLAKWNRRLPPNVFPFEYNGLVAKVAILSEEDFHNLNRPEASAASVWARFSQPSRLVWSANDAARTTVATAISGAAPTLLNAALAFTEREVDVLDLWQTGFRMTYDAELRAERNDRPASVVEFDPDRYVRFGKAALPHTPIANELRGEKVHILPDPQGRIMQERNRWPALRRNGKLLTIARLAKAAFTYAGGIDYLAWKINRHAGTQIEIKPWQRRWPLVAAMFLVPKLLVKGAVR</sequence>
<comment type="caution">
    <text evidence="1">The sequence shown here is derived from an EMBL/GenBank/DDBJ whole genome shotgun (WGS) entry which is preliminary data.</text>
</comment>
<protein>
    <recommendedName>
        <fullName evidence="3">Phosphatidate cytidylyltransferase</fullName>
    </recommendedName>
</protein>
<dbReference type="Proteomes" id="UP000320160">
    <property type="component" value="Unassembled WGS sequence"/>
</dbReference>
<reference evidence="1 2" key="1">
    <citation type="submission" date="2019-07" db="EMBL/GenBank/DDBJ databases">
        <authorList>
            <person name="Park M."/>
        </authorList>
    </citation>
    <scope>NUCLEOTIDE SEQUENCE [LARGE SCALE GENOMIC DNA]</scope>
    <source>
        <strain evidence="1 2">KCTC32445</strain>
    </source>
</reference>
<accession>A0A553W9H5</accession>
<dbReference type="OrthoDB" id="7340718at2"/>
<gene>
    <name evidence="1" type="ORF">FOM92_08905</name>
</gene>
<keyword evidence="2" id="KW-1185">Reference proteome</keyword>
<evidence type="ECO:0008006" key="3">
    <source>
        <dbReference type="Google" id="ProtNLM"/>
    </source>
</evidence>
<evidence type="ECO:0000313" key="1">
    <source>
        <dbReference type="EMBL" id="TSB01326.1"/>
    </source>
</evidence>
<name>A0A553W9H5_9SPHN</name>
<evidence type="ECO:0000313" key="2">
    <source>
        <dbReference type="Proteomes" id="UP000320160"/>
    </source>
</evidence>
<proteinExistence type="predicted"/>
<organism evidence="1 2">
    <name type="scientific">Sphingorhabdus contaminans</name>
    <dbReference type="NCBI Taxonomy" id="1343899"/>
    <lineage>
        <taxon>Bacteria</taxon>
        <taxon>Pseudomonadati</taxon>
        <taxon>Pseudomonadota</taxon>
        <taxon>Alphaproteobacteria</taxon>
        <taxon>Sphingomonadales</taxon>
        <taxon>Sphingomonadaceae</taxon>
        <taxon>Sphingorhabdus</taxon>
    </lineage>
</organism>
<dbReference type="EMBL" id="VKKU01000002">
    <property type="protein sequence ID" value="TSB01326.1"/>
    <property type="molecule type" value="Genomic_DNA"/>
</dbReference>